<dbReference type="Pfam" id="PF07883">
    <property type="entry name" value="Cupin_2"/>
    <property type="match status" value="1"/>
</dbReference>
<dbReference type="InterPro" id="IPR014710">
    <property type="entry name" value="RmlC-like_jellyroll"/>
</dbReference>
<reference evidence="2 3" key="1">
    <citation type="submission" date="2020-07" db="EMBL/GenBank/DDBJ databases">
        <title>Sequencing the genomes of 1000 actinobacteria strains.</title>
        <authorList>
            <person name="Klenk H.-P."/>
        </authorList>
    </citation>
    <scope>NUCLEOTIDE SEQUENCE [LARGE SCALE GENOMIC DNA]</scope>
    <source>
        <strain evidence="2 3">DSM 45772</strain>
    </source>
</reference>
<dbReference type="EMBL" id="JACCBN010000001">
    <property type="protein sequence ID" value="NYD35232.1"/>
    <property type="molecule type" value="Genomic_DNA"/>
</dbReference>
<gene>
    <name evidence="2" type="ORF">BJ983_001334</name>
</gene>
<sequence>MTVIRRTETRRTETPNAVMTTYASPSLGGSAQALWQVEMAPAAHGPVHTMDGEQVWTVLRGRAQVDTDDGNHDVGPGDSVVLAAGRTRRIHADPDGGLVALVTGPGAAHAVVPGGEPTVPPWMA</sequence>
<dbReference type="Gene3D" id="2.60.120.10">
    <property type="entry name" value="Jelly Rolls"/>
    <property type="match status" value="1"/>
</dbReference>
<dbReference type="RefSeq" id="WP_179793100.1">
    <property type="nucleotide sequence ID" value="NZ_BAABHP010000004.1"/>
</dbReference>
<dbReference type="SUPFAM" id="SSF51182">
    <property type="entry name" value="RmlC-like cupins"/>
    <property type="match status" value="1"/>
</dbReference>
<evidence type="ECO:0000313" key="3">
    <source>
        <dbReference type="Proteomes" id="UP000535890"/>
    </source>
</evidence>
<name>A0A7Y9DTI6_9PSEU</name>
<keyword evidence="2" id="KW-0560">Oxidoreductase</keyword>
<organism evidence="2 3">
    <name type="scientific">Actinomycetospora corticicola</name>
    <dbReference type="NCBI Taxonomy" id="663602"/>
    <lineage>
        <taxon>Bacteria</taxon>
        <taxon>Bacillati</taxon>
        <taxon>Actinomycetota</taxon>
        <taxon>Actinomycetes</taxon>
        <taxon>Pseudonocardiales</taxon>
        <taxon>Pseudonocardiaceae</taxon>
        <taxon>Actinomycetospora</taxon>
    </lineage>
</organism>
<keyword evidence="2" id="KW-0223">Dioxygenase</keyword>
<proteinExistence type="predicted"/>
<dbReference type="AlphaFoldDB" id="A0A7Y9DTI6"/>
<dbReference type="GO" id="GO:0051213">
    <property type="term" value="F:dioxygenase activity"/>
    <property type="evidence" value="ECO:0007669"/>
    <property type="project" value="UniProtKB-KW"/>
</dbReference>
<evidence type="ECO:0000313" key="2">
    <source>
        <dbReference type="EMBL" id="NYD35232.1"/>
    </source>
</evidence>
<accession>A0A7Y9DTI6</accession>
<feature type="domain" description="Cupin type-2" evidence="1">
    <location>
        <begin position="36"/>
        <end position="102"/>
    </location>
</feature>
<evidence type="ECO:0000259" key="1">
    <source>
        <dbReference type="Pfam" id="PF07883"/>
    </source>
</evidence>
<dbReference type="Proteomes" id="UP000535890">
    <property type="component" value="Unassembled WGS sequence"/>
</dbReference>
<protein>
    <submittedName>
        <fullName evidence="2">Quercetin dioxygenase-like cupin family protein</fullName>
    </submittedName>
</protein>
<dbReference type="InterPro" id="IPR011051">
    <property type="entry name" value="RmlC_Cupin_sf"/>
</dbReference>
<keyword evidence="3" id="KW-1185">Reference proteome</keyword>
<comment type="caution">
    <text evidence="2">The sequence shown here is derived from an EMBL/GenBank/DDBJ whole genome shotgun (WGS) entry which is preliminary data.</text>
</comment>
<dbReference type="InterPro" id="IPR013096">
    <property type="entry name" value="Cupin_2"/>
</dbReference>